<feature type="transmembrane region" description="Helical" evidence="5">
    <location>
        <begin position="348"/>
        <end position="368"/>
    </location>
</feature>
<dbReference type="PANTHER" id="PTHR23503">
    <property type="entry name" value="SOLUTE CARRIER FAMILY 2"/>
    <property type="match status" value="1"/>
</dbReference>
<reference evidence="9" key="1">
    <citation type="submission" date="2022-11" db="UniProtKB">
        <authorList>
            <consortium name="WormBaseParasite"/>
        </authorList>
    </citation>
    <scope>IDENTIFICATION</scope>
</reference>
<evidence type="ECO:0000256" key="1">
    <source>
        <dbReference type="ARBA" id="ARBA00004141"/>
    </source>
</evidence>
<feature type="signal peptide" evidence="6">
    <location>
        <begin position="1"/>
        <end position="17"/>
    </location>
</feature>
<accession>A0A914W4X9</accession>
<dbReference type="Pfam" id="PF00083">
    <property type="entry name" value="Sugar_tr"/>
    <property type="match status" value="1"/>
</dbReference>
<feature type="transmembrane region" description="Helical" evidence="5">
    <location>
        <begin position="181"/>
        <end position="202"/>
    </location>
</feature>
<dbReference type="WBParaSite" id="PSAMB.scaffold3064size23865.g20175.t1">
    <property type="protein sequence ID" value="PSAMB.scaffold3064size23865.g20175.t1"/>
    <property type="gene ID" value="PSAMB.scaffold3064size23865.g20175"/>
</dbReference>
<evidence type="ECO:0000256" key="2">
    <source>
        <dbReference type="ARBA" id="ARBA00022692"/>
    </source>
</evidence>
<feature type="transmembrane region" description="Helical" evidence="5">
    <location>
        <begin position="92"/>
        <end position="112"/>
    </location>
</feature>
<keyword evidence="6" id="KW-0732">Signal</keyword>
<comment type="subcellular location">
    <subcellularLocation>
        <location evidence="1">Membrane</location>
        <topology evidence="1">Multi-pass membrane protein</topology>
    </subcellularLocation>
</comment>
<dbReference type="GO" id="GO:0016020">
    <property type="term" value="C:membrane"/>
    <property type="evidence" value="ECO:0007669"/>
    <property type="project" value="UniProtKB-SubCell"/>
</dbReference>
<sequence length="489" mass="54156">MGISMHLALMSLAAGLAGNFQLGYLASVLTQPYIAIEQYINSSWIERSGEPIERGTLSLLMSVLNIANPVAAIFGQMIALSMCNRFGRKNTALIGCTFIFPGILMCLGAKQFYPYYELLFVGRLIWSVAVGILIVNQTVWLVETSPAQYRGTVSSMQEVFAALGGLVTQALGVPFSNDDLWPLMFVFPLAINVLCVIMFLFVHDSPYYLLLHEDSMTSAKRAIAAYHGTRDEDIIGAQLKACREEGASSAAITDEKKVNGMDIMFRPWKANDNVSQVLFRGAWIGVMVKIAYLFTGTRCIRSFSTYVLDDMGQWSYLDARYGSLAMSLLRVPITFIPVFLVDRIGRRPLLLGSAGTSVIFLAITMFSLSQGEDYKIGTLLGVASLLTVNSIGLGSLARFYAAELVPRKLLLKAVTLLAIIEAIFRIGLEFSFYPLAHTIGVQYFNVFLLPTLIFFFLIYWYCPETKGRSVNAVLNEMARQKGVKVTFQT</sequence>
<evidence type="ECO:0000313" key="9">
    <source>
        <dbReference type="WBParaSite" id="PSAMB.scaffold3064size23865.g20175.t1"/>
    </source>
</evidence>
<dbReference type="PROSITE" id="PS50850">
    <property type="entry name" value="MFS"/>
    <property type="match status" value="1"/>
</dbReference>
<dbReference type="InterPro" id="IPR036259">
    <property type="entry name" value="MFS_trans_sf"/>
</dbReference>
<evidence type="ECO:0000256" key="5">
    <source>
        <dbReference type="SAM" id="Phobius"/>
    </source>
</evidence>
<feature type="transmembrane region" description="Helical" evidence="5">
    <location>
        <begin position="57"/>
        <end position="80"/>
    </location>
</feature>
<proteinExistence type="predicted"/>
<evidence type="ECO:0000313" key="8">
    <source>
        <dbReference type="Proteomes" id="UP000887566"/>
    </source>
</evidence>
<dbReference type="InterPro" id="IPR020846">
    <property type="entry name" value="MFS_dom"/>
</dbReference>
<dbReference type="PANTHER" id="PTHR23503:SF39">
    <property type="entry name" value="MAJOR FACILITATOR SUPERFAMILY (MFS) PROFILE DOMAIN-CONTAINING PROTEIN"/>
    <property type="match status" value="1"/>
</dbReference>
<feature type="transmembrane region" description="Helical" evidence="5">
    <location>
        <begin position="374"/>
        <end position="397"/>
    </location>
</feature>
<feature type="transmembrane region" description="Helical" evidence="5">
    <location>
        <begin position="440"/>
        <end position="462"/>
    </location>
</feature>
<feature type="chain" id="PRO_5037436800" evidence="6">
    <location>
        <begin position="18"/>
        <end position="489"/>
    </location>
</feature>
<dbReference type="InterPro" id="IPR045263">
    <property type="entry name" value="GLUT"/>
</dbReference>
<keyword evidence="4 5" id="KW-0472">Membrane</keyword>
<dbReference type="SUPFAM" id="SSF103473">
    <property type="entry name" value="MFS general substrate transporter"/>
    <property type="match status" value="1"/>
</dbReference>
<evidence type="ECO:0000259" key="7">
    <source>
        <dbReference type="PROSITE" id="PS50850"/>
    </source>
</evidence>
<dbReference type="AlphaFoldDB" id="A0A914W4X9"/>
<keyword evidence="2 5" id="KW-0812">Transmembrane</keyword>
<feature type="transmembrane region" description="Helical" evidence="5">
    <location>
        <begin position="409"/>
        <end position="428"/>
    </location>
</feature>
<dbReference type="InterPro" id="IPR005828">
    <property type="entry name" value="MFS_sugar_transport-like"/>
</dbReference>
<protein>
    <submittedName>
        <fullName evidence="9">Major facilitator superfamily (MFS) profile domain-containing protein</fullName>
    </submittedName>
</protein>
<name>A0A914W4X9_9BILA</name>
<keyword evidence="8" id="KW-1185">Reference proteome</keyword>
<dbReference type="Gene3D" id="1.20.1250.20">
    <property type="entry name" value="MFS general substrate transporter like domains"/>
    <property type="match status" value="1"/>
</dbReference>
<feature type="transmembrane region" description="Helical" evidence="5">
    <location>
        <begin position="321"/>
        <end position="341"/>
    </location>
</feature>
<dbReference type="Proteomes" id="UP000887566">
    <property type="component" value="Unplaced"/>
</dbReference>
<evidence type="ECO:0000256" key="4">
    <source>
        <dbReference type="ARBA" id="ARBA00023136"/>
    </source>
</evidence>
<feature type="transmembrane region" description="Helical" evidence="5">
    <location>
        <begin position="124"/>
        <end position="143"/>
    </location>
</feature>
<organism evidence="8 9">
    <name type="scientific">Plectus sambesii</name>
    <dbReference type="NCBI Taxonomy" id="2011161"/>
    <lineage>
        <taxon>Eukaryota</taxon>
        <taxon>Metazoa</taxon>
        <taxon>Ecdysozoa</taxon>
        <taxon>Nematoda</taxon>
        <taxon>Chromadorea</taxon>
        <taxon>Plectida</taxon>
        <taxon>Plectina</taxon>
        <taxon>Plectoidea</taxon>
        <taxon>Plectidae</taxon>
        <taxon>Plectus</taxon>
    </lineage>
</organism>
<feature type="transmembrane region" description="Helical" evidence="5">
    <location>
        <begin position="155"/>
        <end position="175"/>
    </location>
</feature>
<dbReference type="GO" id="GO:0015149">
    <property type="term" value="F:hexose transmembrane transporter activity"/>
    <property type="evidence" value="ECO:0007669"/>
    <property type="project" value="TreeGrafter"/>
</dbReference>
<evidence type="ECO:0000256" key="6">
    <source>
        <dbReference type="SAM" id="SignalP"/>
    </source>
</evidence>
<feature type="transmembrane region" description="Helical" evidence="5">
    <location>
        <begin position="277"/>
        <end position="295"/>
    </location>
</feature>
<evidence type="ECO:0000256" key="3">
    <source>
        <dbReference type="ARBA" id="ARBA00022989"/>
    </source>
</evidence>
<keyword evidence="3 5" id="KW-1133">Transmembrane helix</keyword>
<feature type="domain" description="Major facilitator superfamily (MFS) profile" evidence="7">
    <location>
        <begin position="7"/>
        <end position="466"/>
    </location>
</feature>